<dbReference type="Proteomes" id="UP001321479">
    <property type="component" value="Segment"/>
</dbReference>
<reference evidence="1 2" key="1">
    <citation type="submission" date="2021-02" db="EMBL/GenBank/DDBJ databases">
        <title>Cotonvirus japonicus, which uses Golgi apparatus of host cells for its virion factory, phylogenetically links tailed tupanvirus and icosahedral mimivirus.</title>
        <authorList>
            <person name="Takahashi H."/>
            <person name="Fukaya S."/>
            <person name="Song C."/>
            <person name="Murata K."/>
            <person name="Takemura M."/>
        </authorList>
    </citation>
    <scope>NUCLEOTIDE SEQUENCE [LARGE SCALE GENOMIC DNA]</scope>
</reference>
<keyword evidence="2" id="KW-1185">Reference proteome</keyword>
<keyword evidence="1" id="KW-0067">ATP-binding</keyword>
<organism evidence="1 2">
    <name type="scientific">Cotonvirus japonicus</name>
    <dbReference type="NCBI Taxonomy" id="2811091"/>
    <lineage>
        <taxon>Viruses</taxon>
        <taxon>Varidnaviria</taxon>
        <taxon>Bamfordvirae</taxon>
        <taxon>Nucleocytoviricota</taxon>
        <taxon>Megaviricetes</taxon>
        <taxon>Imitervirales</taxon>
        <taxon>Mimiviridae</taxon>
        <taxon>Megamimivirinae</taxon>
        <taxon>Cotonvirus</taxon>
        <taxon>Cotonvirus japonicum</taxon>
    </lineage>
</organism>
<protein>
    <submittedName>
        <fullName evidence="1">ATP-dependent RNA helicase</fullName>
    </submittedName>
</protein>
<evidence type="ECO:0000313" key="2">
    <source>
        <dbReference type="Proteomes" id="UP001321479"/>
    </source>
</evidence>
<keyword evidence="1" id="KW-0547">Nucleotide-binding</keyword>
<sequence length="219" mass="25736">MEKQISSSITIKKINYKTHDDPNKFINHRQNIVNIVSMVNKLTNNKLRTEFIIQTIIELYNSGKNVLIVSDSLCQIHQIFEFLLEIECSITKFAIHKISRLLPNKSNHIILAEYGYTLKGSISYDIDAVLLCTPRNFIEKPLSSIIKKNPLLSLIIDIVDLDNFIFIKYGMRRNNYYKDNKFIVHEFNISDYDCYRFKTWDNNFLHSIVVDEPKIQNKL</sequence>
<name>A0ABM7NTK9_9VIRU</name>
<proteinExistence type="predicted"/>
<evidence type="ECO:0000313" key="1">
    <source>
        <dbReference type="EMBL" id="BCS83512.1"/>
    </source>
</evidence>
<dbReference type="GO" id="GO:0004386">
    <property type="term" value="F:helicase activity"/>
    <property type="evidence" value="ECO:0007669"/>
    <property type="project" value="UniProtKB-KW"/>
</dbReference>
<dbReference type="EMBL" id="AP024483">
    <property type="protein sequence ID" value="BCS83512.1"/>
    <property type="molecule type" value="Genomic_DNA"/>
</dbReference>
<keyword evidence="1" id="KW-0347">Helicase</keyword>
<keyword evidence="1" id="KW-0378">Hydrolase</keyword>
<dbReference type="RefSeq" id="YP_010842120.1">
    <property type="nucleotide sequence ID" value="NC_079139.1"/>
</dbReference>
<dbReference type="GeneID" id="80558717"/>
<accession>A0ABM7NTK9</accession>